<keyword evidence="3" id="KW-1185">Reference proteome</keyword>
<organism evidence="2 3">
    <name type="scientific">Goodea atripinnis</name>
    <dbReference type="NCBI Taxonomy" id="208336"/>
    <lineage>
        <taxon>Eukaryota</taxon>
        <taxon>Metazoa</taxon>
        <taxon>Chordata</taxon>
        <taxon>Craniata</taxon>
        <taxon>Vertebrata</taxon>
        <taxon>Euteleostomi</taxon>
        <taxon>Actinopterygii</taxon>
        <taxon>Neopterygii</taxon>
        <taxon>Teleostei</taxon>
        <taxon>Neoteleostei</taxon>
        <taxon>Acanthomorphata</taxon>
        <taxon>Ovalentaria</taxon>
        <taxon>Atherinomorphae</taxon>
        <taxon>Cyprinodontiformes</taxon>
        <taxon>Goodeidae</taxon>
        <taxon>Goodea</taxon>
    </lineage>
</organism>
<sequence length="102" mass="10859">LAVQTRLLTPPEAVTGVCLACQFDISGFKVTHGSRVVEQTVANMASLCGLQHLSFSDAGPELDGEPRAVPLPAPASPHPKWRPCHFPSPLGSESQNIWSCLV</sequence>
<comment type="caution">
    <text evidence="2">The sequence shown here is derived from an EMBL/GenBank/DDBJ whole genome shotgun (WGS) entry which is preliminary data.</text>
</comment>
<feature type="non-terminal residue" evidence="2">
    <location>
        <position position="1"/>
    </location>
</feature>
<dbReference type="EMBL" id="JAHRIO010010056">
    <property type="protein sequence ID" value="MEQ2160667.1"/>
    <property type="molecule type" value="Genomic_DNA"/>
</dbReference>
<evidence type="ECO:0000256" key="1">
    <source>
        <dbReference type="SAM" id="MobiDB-lite"/>
    </source>
</evidence>
<reference evidence="2 3" key="1">
    <citation type="submission" date="2021-06" db="EMBL/GenBank/DDBJ databases">
        <authorList>
            <person name="Palmer J.M."/>
        </authorList>
    </citation>
    <scope>NUCLEOTIDE SEQUENCE [LARGE SCALE GENOMIC DNA]</scope>
    <source>
        <strain evidence="2 3">GA_2019</strain>
        <tissue evidence="2">Muscle</tissue>
    </source>
</reference>
<dbReference type="Proteomes" id="UP001476798">
    <property type="component" value="Unassembled WGS sequence"/>
</dbReference>
<evidence type="ECO:0000313" key="3">
    <source>
        <dbReference type="Proteomes" id="UP001476798"/>
    </source>
</evidence>
<evidence type="ECO:0000313" key="2">
    <source>
        <dbReference type="EMBL" id="MEQ2160667.1"/>
    </source>
</evidence>
<gene>
    <name evidence="2" type="ORF">GOODEAATRI_001826</name>
</gene>
<name>A0ABV0MNI0_9TELE</name>
<accession>A0ABV0MNI0</accession>
<feature type="region of interest" description="Disordered" evidence="1">
    <location>
        <begin position="59"/>
        <end position="79"/>
    </location>
</feature>
<proteinExistence type="predicted"/>
<protein>
    <submittedName>
        <fullName evidence="2">Uncharacterized protein</fullName>
    </submittedName>
</protein>